<protein>
    <recommendedName>
        <fullName evidence="3">LSM domain-containing protein</fullName>
    </recommendedName>
</protein>
<reference evidence="2" key="1">
    <citation type="journal article" date="2012" name="Proc. Natl. Acad. Sci. U.S.A.">
        <title>Antigenic diversity is generated by distinct evolutionary mechanisms in African trypanosome species.</title>
        <authorList>
            <person name="Jackson A.P."/>
            <person name="Berry A."/>
            <person name="Aslett M."/>
            <person name="Allison H.C."/>
            <person name="Burton P."/>
            <person name="Vavrova-Anderson J."/>
            <person name="Brown R."/>
            <person name="Browne H."/>
            <person name="Corton N."/>
            <person name="Hauser H."/>
            <person name="Gamble J."/>
            <person name="Gilderthorp R."/>
            <person name="Marcello L."/>
            <person name="McQuillan J."/>
            <person name="Otto T.D."/>
            <person name="Quail M.A."/>
            <person name="Sanders M.J."/>
            <person name="van Tonder A."/>
            <person name="Ginger M.L."/>
            <person name="Field M.C."/>
            <person name="Barry J.D."/>
            <person name="Hertz-Fowler C."/>
            <person name="Berriman M."/>
        </authorList>
    </citation>
    <scope>NUCLEOTIDE SEQUENCE</scope>
    <source>
        <strain evidence="2">Y486</strain>
    </source>
</reference>
<proteinExistence type="predicted"/>
<organism evidence="2">
    <name type="scientific">Trypanosoma vivax (strain Y486)</name>
    <dbReference type="NCBI Taxonomy" id="1055687"/>
    <lineage>
        <taxon>Eukaryota</taxon>
        <taxon>Discoba</taxon>
        <taxon>Euglenozoa</taxon>
        <taxon>Kinetoplastea</taxon>
        <taxon>Metakinetoplastina</taxon>
        <taxon>Trypanosomatida</taxon>
        <taxon>Trypanosomatidae</taxon>
        <taxon>Trypanosoma</taxon>
        <taxon>Duttonella</taxon>
    </lineage>
</organism>
<gene>
    <name evidence="2" type="ORF">TVY486_1108420</name>
</gene>
<dbReference type="AlphaFoldDB" id="G0UC10"/>
<evidence type="ECO:0000256" key="1">
    <source>
        <dbReference type="SAM" id="MobiDB-lite"/>
    </source>
</evidence>
<dbReference type="EMBL" id="HE573027">
    <property type="protein sequence ID" value="CCC53358.1"/>
    <property type="molecule type" value="Genomic_DNA"/>
</dbReference>
<feature type="region of interest" description="Disordered" evidence="1">
    <location>
        <begin position="1"/>
        <end position="24"/>
    </location>
</feature>
<dbReference type="VEuPathDB" id="TriTrypDB:TvY486_1108420"/>
<sequence>MSGNVQFNTNLTGTGTGLGTKRSANGDSRAILPHEFLLSMYGRRVIVFLSYCGHELEGKLAAVDAEKGDLFLEEVTHYDGGHSKTKSGVRGVLHSFKSAMVNSRYIEMISLA</sequence>
<evidence type="ECO:0000313" key="2">
    <source>
        <dbReference type="EMBL" id="CCC53358.1"/>
    </source>
</evidence>
<dbReference type="SUPFAM" id="SSF50182">
    <property type="entry name" value="Sm-like ribonucleoproteins"/>
    <property type="match status" value="1"/>
</dbReference>
<name>G0UC10_TRYVY</name>
<dbReference type="InterPro" id="IPR010920">
    <property type="entry name" value="LSM_dom_sf"/>
</dbReference>
<accession>G0UC10</accession>
<evidence type="ECO:0008006" key="3">
    <source>
        <dbReference type="Google" id="ProtNLM"/>
    </source>
</evidence>